<sequence length="773" mass="87120">MRKSITFILLCLMSLSVSAQALKGLVVGTDKEPLPFANVVLLKDSTFVSGVVTDDNGIFVFEQPYSSANKIKIAMVGYEDYLAPIAPTGDFGTITLKESSVMLDEVVVKANLPTTRLKGNAMVTSVENSVLSKLGTANDVLSHLPLVSESDGSFTVFGKGTPLIYINGKLVRSSTELQQLSSENIRSVEVVTNPGAQYSSEVQSVIRIKTIPPKGEGFGANLYDQISASHFARNTTDISLNYRHNGLEIFGNGYFYFGKRNNKNEAEMLTYGDNTLHQFINAESDVKANNLYGKLGFSYQFLENHSIGAYYRIGRERDDVHSYGISNVSLYTQSELTSSDEISYDWLNKGIVRPVQEANLYYNGSFGKLDVDFNADFTQSRGDRSDDQFETNANNPDDDRHIVSAGLKKSRLLAEKLILSYPVWKGSIELGEEYTNSRLNYANTYDGAPIDNSLTDIHEDNIAAFASLSQTFGVVNISAGLRYEHVNYKYFENNQLQKDQSKDYNNLFPTFSLSAPINKVNLSFSFTNKTRRPTYRQLDGGIEYINRFSYQCGNPKLQPTKMYMFQLMGMWKYFFTQVSVNHETDAIFWKTSAYKDDSAVKVMSFENVPHYTQLQVAIGAQPTIGCWKPQPVIGMMKQFYTTTYRGEKLSLGKPFFSFTFENLFSLPKNWTLGADFQFTTAGNGQNTFMKPTNKIDLLVRKSFLNNNLSLTLYATDLLNNYPDRTTMYSGDIMTYTYNQFESRSIRFAVRYKFNTTRSKYRGTGAGENEKSRM</sequence>
<reference evidence="6 7" key="1">
    <citation type="submission" date="2020-05" db="EMBL/GenBank/DDBJ databases">
        <title>Distinct polysaccharide utilization as determinants for interspecies competition between intestinal Prevotella spp.</title>
        <authorList>
            <person name="Galvez E.J.C."/>
            <person name="Iljazovic A."/>
            <person name="Strowig T."/>
        </authorList>
    </citation>
    <scope>NUCLEOTIDE SEQUENCE [LARGE SCALE GENOMIC DNA]</scope>
    <source>
        <strain evidence="6 7">PMUR</strain>
    </source>
</reference>
<dbReference type="Pfam" id="PF14905">
    <property type="entry name" value="OMP_b-brl_3"/>
    <property type="match status" value="1"/>
</dbReference>
<evidence type="ECO:0000313" key="6">
    <source>
        <dbReference type="EMBL" id="NPD91775.1"/>
    </source>
</evidence>
<dbReference type="InterPro" id="IPR041700">
    <property type="entry name" value="OMP_b-brl_3"/>
</dbReference>
<dbReference type="EMBL" id="JABKKF010000003">
    <property type="protein sequence ID" value="NPD91775.1"/>
    <property type="molecule type" value="Genomic_DNA"/>
</dbReference>
<accession>A0ABX2AKY6</accession>
<evidence type="ECO:0000256" key="2">
    <source>
        <dbReference type="ARBA" id="ARBA00023136"/>
    </source>
</evidence>
<name>A0ABX2AKY6_9BACT</name>
<comment type="caution">
    <text evidence="6">The sequence shown here is derived from an EMBL/GenBank/DDBJ whole genome shotgun (WGS) entry which is preliminary data.</text>
</comment>
<evidence type="ECO:0000256" key="4">
    <source>
        <dbReference type="SAM" id="SignalP"/>
    </source>
</evidence>
<evidence type="ECO:0000259" key="5">
    <source>
        <dbReference type="Pfam" id="PF14905"/>
    </source>
</evidence>
<dbReference type="Proteomes" id="UP000714420">
    <property type="component" value="Unassembled WGS sequence"/>
</dbReference>
<feature type="domain" description="Outer membrane protein beta-barrel" evidence="5">
    <location>
        <begin position="371"/>
        <end position="751"/>
    </location>
</feature>
<dbReference type="RefSeq" id="WP_128703273.1">
    <property type="nucleotide sequence ID" value="NZ_CASGMU010000005.1"/>
</dbReference>
<keyword evidence="4" id="KW-0732">Signal</keyword>
<dbReference type="SUPFAM" id="SSF49464">
    <property type="entry name" value="Carboxypeptidase regulatory domain-like"/>
    <property type="match status" value="1"/>
</dbReference>
<dbReference type="InterPro" id="IPR036942">
    <property type="entry name" value="Beta-barrel_TonB_sf"/>
</dbReference>
<dbReference type="InterPro" id="IPR008969">
    <property type="entry name" value="CarboxyPept-like_regulatory"/>
</dbReference>
<evidence type="ECO:0000256" key="1">
    <source>
        <dbReference type="ARBA" id="ARBA00004442"/>
    </source>
</evidence>
<proteinExistence type="predicted"/>
<dbReference type="Pfam" id="PF13715">
    <property type="entry name" value="CarbopepD_reg_2"/>
    <property type="match status" value="1"/>
</dbReference>
<evidence type="ECO:0000313" key="7">
    <source>
        <dbReference type="Proteomes" id="UP000714420"/>
    </source>
</evidence>
<keyword evidence="2" id="KW-0472">Membrane</keyword>
<feature type="chain" id="PRO_5046678953" evidence="4">
    <location>
        <begin position="20"/>
        <end position="773"/>
    </location>
</feature>
<evidence type="ECO:0000256" key="3">
    <source>
        <dbReference type="ARBA" id="ARBA00023237"/>
    </source>
</evidence>
<comment type="subcellular location">
    <subcellularLocation>
        <location evidence="1">Cell outer membrane</location>
    </subcellularLocation>
</comment>
<dbReference type="Gene3D" id="2.40.170.20">
    <property type="entry name" value="TonB-dependent receptor, beta-barrel domain"/>
    <property type="match status" value="1"/>
</dbReference>
<organism evidence="6 7">
    <name type="scientific">Xylanibacter muris</name>
    <dbReference type="NCBI Taxonomy" id="2736290"/>
    <lineage>
        <taxon>Bacteria</taxon>
        <taxon>Pseudomonadati</taxon>
        <taxon>Bacteroidota</taxon>
        <taxon>Bacteroidia</taxon>
        <taxon>Bacteroidales</taxon>
        <taxon>Prevotellaceae</taxon>
        <taxon>Xylanibacter</taxon>
    </lineage>
</organism>
<dbReference type="SUPFAM" id="SSF56935">
    <property type="entry name" value="Porins"/>
    <property type="match status" value="1"/>
</dbReference>
<keyword evidence="3" id="KW-0998">Cell outer membrane</keyword>
<keyword evidence="7" id="KW-1185">Reference proteome</keyword>
<feature type="signal peptide" evidence="4">
    <location>
        <begin position="1"/>
        <end position="19"/>
    </location>
</feature>
<gene>
    <name evidence="6" type="ORF">HPS56_05305</name>
</gene>
<protein>
    <submittedName>
        <fullName evidence="6">Outer membrane beta-barrel protein</fullName>
    </submittedName>
</protein>